<reference evidence="3 4" key="1">
    <citation type="journal article" date="2020" name="Cell">
        <title>Large-Scale Comparative Analyses of Tick Genomes Elucidate Their Genetic Diversity and Vector Capacities.</title>
        <authorList>
            <consortium name="Tick Genome and Microbiome Consortium (TIGMIC)"/>
            <person name="Jia N."/>
            <person name="Wang J."/>
            <person name="Shi W."/>
            <person name="Du L."/>
            <person name="Sun Y."/>
            <person name="Zhan W."/>
            <person name="Jiang J.F."/>
            <person name="Wang Q."/>
            <person name="Zhang B."/>
            <person name="Ji P."/>
            <person name="Bell-Sakyi L."/>
            <person name="Cui X.M."/>
            <person name="Yuan T.T."/>
            <person name="Jiang B.G."/>
            <person name="Yang W.F."/>
            <person name="Lam T.T."/>
            <person name="Chang Q.C."/>
            <person name="Ding S.J."/>
            <person name="Wang X.J."/>
            <person name="Zhu J.G."/>
            <person name="Ruan X.D."/>
            <person name="Zhao L."/>
            <person name="Wei J.T."/>
            <person name="Ye R.Z."/>
            <person name="Que T.C."/>
            <person name="Du C.H."/>
            <person name="Zhou Y.H."/>
            <person name="Cheng J.X."/>
            <person name="Dai P.F."/>
            <person name="Guo W.B."/>
            <person name="Han X.H."/>
            <person name="Huang E.J."/>
            <person name="Li L.F."/>
            <person name="Wei W."/>
            <person name="Gao Y.C."/>
            <person name="Liu J.Z."/>
            <person name="Shao H.Z."/>
            <person name="Wang X."/>
            <person name="Wang C.C."/>
            <person name="Yang T.C."/>
            <person name="Huo Q.B."/>
            <person name="Li W."/>
            <person name="Chen H.Y."/>
            <person name="Chen S.E."/>
            <person name="Zhou L.G."/>
            <person name="Ni X.B."/>
            <person name="Tian J.H."/>
            <person name="Sheng Y."/>
            <person name="Liu T."/>
            <person name="Pan Y.S."/>
            <person name="Xia L.Y."/>
            <person name="Li J."/>
            <person name="Zhao F."/>
            <person name="Cao W.C."/>
        </authorList>
    </citation>
    <scope>NUCLEOTIDE SEQUENCE [LARGE SCALE GENOMIC DNA]</scope>
    <source>
        <strain evidence="3">HaeL-2018</strain>
    </source>
</reference>
<feature type="compositionally biased region" description="Pro residues" evidence="1">
    <location>
        <begin position="559"/>
        <end position="571"/>
    </location>
</feature>
<dbReference type="EMBL" id="JABSTR010000009">
    <property type="protein sequence ID" value="KAH9378719.1"/>
    <property type="molecule type" value="Genomic_DNA"/>
</dbReference>
<evidence type="ECO:0000313" key="3">
    <source>
        <dbReference type="EMBL" id="KAH9378719.1"/>
    </source>
</evidence>
<proteinExistence type="predicted"/>
<dbReference type="PANTHER" id="PTHR33327">
    <property type="entry name" value="ENDONUCLEASE"/>
    <property type="match status" value="1"/>
</dbReference>
<feature type="region of interest" description="Disordered" evidence="1">
    <location>
        <begin position="539"/>
        <end position="591"/>
    </location>
</feature>
<dbReference type="Pfam" id="PF23055">
    <property type="entry name" value="DUF7041"/>
    <property type="match status" value="1"/>
</dbReference>
<accession>A0A9J6GWH7</accession>
<feature type="region of interest" description="Disordered" evidence="1">
    <location>
        <begin position="275"/>
        <end position="305"/>
    </location>
</feature>
<feature type="region of interest" description="Disordered" evidence="1">
    <location>
        <begin position="218"/>
        <end position="257"/>
    </location>
</feature>
<dbReference type="Proteomes" id="UP000821853">
    <property type="component" value="Unassembled WGS sequence"/>
</dbReference>
<dbReference type="OrthoDB" id="6500142at2759"/>
<name>A0A9J6GWH7_HAELO</name>
<comment type="caution">
    <text evidence="3">The sequence shown here is derived from an EMBL/GenBank/DDBJ whole genome shotgun (WGS) entry which is preliminary data.</text>
</comment>
<sequence>MTDPHNLAPSGPLLPDASSLPPDVAVVQLRLPTFVRKNPHVWFAQVEAVFDLHRVTSETTRYRHLLCNLPPEVTDEVADVIGAPLNDAPYQRLKQSILDRTTVSESARLRHLLTHEELGDRRPSQLLNTMRQRVGASNVDSNGALLKELFLQRLPQSTRIVLAAAGDLTLDLAAELADRVHDATSPSVAILASTAESSAVSRLETRIDQLAASIEALRTPSDRRCGSSPRPSRRLSSPGGSCSRSPRSSRRPFRKAIPCSVPNHTRLQLRTLGLLPPLPHEQDSPVEPDDQEGDWITPGKPRKPRLTARPSFDLHAVGLHLPPIQSGAAAERLGILPALTRAAKLPAHTCADISLHLRHRDRLAVVKTHHVEVVNRLLRVQSITLAGRTHQVAPYLMAPTNSCRGVIHGIAPDATPDDLIRDLDCYQSDILSARRMGSTNSAILTFSGTHVPFYVYYQRIEFRCRPQKPRAHHCTICLQYGHRTLACPGNQQRCPICSTVITQPDEPHPCTPWCLHCEGHHAPFAEVCNIRKTRDEACSKRQRSSSYGIDSNREAFHTTPPPVKLPPPASSKPPTSNMPLPPTATWGGQRP</sequence>
<evidence type="ECO:0000313" key="4">
    <source>
        <dbReference type="Proteomes" id="UP000821853"/>
    </source>
</evidence>
<dbReference type="VEuPathDB" id="VectorBase:HLOH_062218"/>
<feature type="compositionally biased region" description="Acidic residues" evidence="1">
    <location>
        <begin position="284"/>
        <end position="293"/>
    </location>
</feature>
<dbReference type="AlphaFoldDB" id="A0A9J6GWH7"/>
<dbReference type="PANTHER" id="PTHR33327:SF3">
    <property type="entry name" value="RNA-DIRECTED DNA POLYMERASE"/>
    <property type="match status" value="1"/>
</dbReference>
<dbReference type="InterPro" id="IPR055469">
    <property type="entry name" value="DUF7041"/>
</dbReference>
<feature type="domain" description="DUF7041" evidence="2">
    <location>
        <begin position="31"/>
        <end position="114"/>
    </location>
</feature>
<gene>
    <name evidence="3" type="ORF">HPB48_008539</name>
</gene>
<evidence type="ECO:0000259" key="2">
    <source>
        <dbReference type="Pfam" id="PF23055"/>
    </source>
</evidence>
<protein>
    <recommendedName>
        <fullName evidence="2">DUF7041 domain-containing protein</fullName>
    </recommendedName>
</protein>
<organism evidence="3 4">
    <name type="scientific">Haemaphysalis longicornis</name>
    <name type="common">Bush tick</name>
    <dbReference type="NCBI Taxonomy" id="44386"/>
    <lineage>
        <taxon>Eukaryota</taxon>
        <taxon>Metazoa</taxon>
        <taxon>Ecdysozoa</taxon>
        <taxon>Arthropoda</taxon>
        <taxon>Chelicerata</taxon>
        <taxon>Arachnida</taxon>
        <taxon>Acari</taxon>
        <taxon>Parasitiformes</taxon>
        <taxon>Ixodida</taxon>
        <taxon>Ixodoidea</taxon>
        <taxon>Ixodidae</taxon>
        <taxon>Haemaphysalinae</taxon>
        <taxon>Haemaphysalis</taxon>
    </lineage>
</organism>
<dbReference type="OMA" id="GSEHEGM"/>
<feature type="compositionally biased region" description="Low complexity" evidence="1">
    <location>
        <begin position="226"/>
        <end position="246"/>
    </location>
</feature>
<keyword evidence="4" id="KW-1185">Reference proteome</keyword>
<evidence type="ECO:0000256" key="1">
    <source>
        <dbReference type="SAM" id="MobiDB-lite"/>
    </source>
</evidence>